<keyword evidence="2" id="KW-1185">Reference proteome</keyword>
<dbReference type="RefSeq" id="WP_129598947.1">
    <property type="nucleotide sequence ID" value="NZ_SBLB01000001.1"/>
</dbReference>
<accession>A0A4V1RWL7</accession>
<name>A0A4V1RWL7_9BACT</name>
<evidence type="ECO:0000313" key="1">
    <source>
        <dbReference type="EMBL" id="RYC70708.1"/>
    </source>
</evidence>
<dbReference type="Proteomes" id="UP000290407">
    <property type="component" value="Unassembled WGS sequence"/>
</dbReference>
<dbReference type="AlphaFoldDB" id="A0A4V1RWL7"/>
<evidence type="ECO:0000313" key="2">
    <source>
        <dbReference type="Proteomes" id="UP000290407"/>
    </source>
</evidence>
<sequence>MKTIIAQVRVRKQDRNGNTYHDVSLIDVDTEKQIADVVKRYGYGDQYKTTTCELIKKTLPEIAEAVKPFETDPKTLDNWRVESEVKQAGILKIIYIVNHF</sequence>
<comment type="caution">
    <text evidence="1">The sequence shown here is derived from an EMBL/GenBank/DDBJ whole genome shotgun (WGS) entry which is preliminary data.</text>
</comment>
<dbReference type="EMBL" id="SBLB01000001">
    <property type="protein sequence ID" value="RYC70708.1"/>
    <property type="molecule type" value="Genomic_DNA"/>
</dbReference>
<organism evidence="1 2">
    <name type="scientific">Spirosoma sordidisoli</name>
    <dbReference type="NCBI Taxonomy" id="2502893"/>
    <lineage>
        <taxon>Bacteria</taxon>
        <taxon>Pseudomonadati</taxon>
        <taxon>Bacteroidota</taxon>
        <taxon>Cytophagia</taxon>
        <taxon>Cytophagales</taxon>
        <taxon>Cytophagaceae</taxon>
        <taxon>Spirosoma</taxon>
    </lineage>
</organism>
<protein>
    <submittedName>
        <fullName evidence="1">Uncharacterized protein</fullName>
    </submittedName>
</protein>
<proteinExistence type="predicted"/>
<reference evidence="1 2" key="1">
    <citation type="submission" date="2019-01" db="EMBL/GenBank/DDBJ databases">
        <title>Spirosoma flava sp. nov., a propanil-degrading bacterium isolated from herbicide-contaminated soil.</title>
        <authorList>
            <person name="Zhang L."/>
            <person name="Jiang J.-D."/>
        </authorList>
    </citation>
    <scope>NUCLEOTIDE SEQUENCE [LARGE SCALE GENOMIC DNA]</scope>
    <source>
        <strain evidence="1 2">TY50</strain>
    </source>
</reference>
<gene>
    <name evidence="1" type="ORF">EQG79_00720</name>
</gene>